<keyword evidence="2" id="KW-1185">Reference proteome</keyword>
<dbReference type="EMBL" id="JAHRIN010018031">
    <property type="protein sequence ID" value="MEQ2197711.1"/>
    <property type="molecule type" value="Genomic_DNA"/>
</dbReference>
<reference evidence="1 2" key="1">
    <citation type="submission" date="2021-06" db="EMBL/GenBank/DDBJ databases">
        <authorList>
            <person name="Palmer J.M."/>
        </authorList>
    </citation>
    <scope>NUCLEOTIDE SEQUENCE [LARGE SCALE GENOMIC DNA]</scope>
    <source>
        <strain evidence="1 2">XC_2019</strain>
        <tissue evidence="1">Muscle</tissue>
    </source>
</reference>
<comment type="caution">
    <text evidence="1">The sequence shown here is derived from an EMBL/GenBank/DDBJ whole genome shotgun (WGS) entry which is preliminary data.</text>
</comment>
<name>A0ABV0QPG5_9TELE</name>
<gene>
    <name evidence="1" type="ORF">XENOCAPTIV_002265</name>
</gene>
<sequence>MGKEQDLLVAVKNGDLLLAHKLLSKVKCNKTRSLKDFLMNSFSNGPCSLRSSFDELTETPICVMEVCRFFAVTFGLFLL</sequence>
<organism evidence="1 2">
    <name type="scientific">Xenoophorus captivus</name>
    <dbReference type="NCBI Taxonomy" id="1517983"/>
    <lineage>
        <taxon>Eukaryota</taxon>
        <taxon>Metazoa</taxon>
        <taxon>Chordata</taxon>
        <taxon>Craniata</taxon>
        <taxon>Vertebrata</taxon>
        <taxon>Euteleostomi</taxon>
        <taxon>Actinopterygii</taxon>
        <taxon>Neopterygii</taxon>
        <taxon>Teleostei</taxon>
        <taxon>Neoteleostei</taxon>
        <taxon>Acanthomorphata</taxon>
        <taxon>Ovalentaria</taxon>
        <taxon>Atherinomorphae</taxon>
        <taxon>Cyprinodontiformes</taxon>
        <taxon>Goodeidae</taxon>
        <taxon>Xenoophorus</taxon>
    </lineage>
</organism>
<evidence type="ECO:0000313" key="1">
    <source>
        <dbReference type="EMBL" id="MEQ2197711.1"/>
    </source>
</evidence>
<accession>A0ABV0QPG5</accession>
<protein>
    <submittedName>
        <fullName evidence="1">Uncharacterized protein</fullName>
    </submittedName>
</protein>
<proteinExistence type="predicted"/>
<dbReference type="Proteomes" id="UP001434883">
    <property type="component" value="Unassembled WGS sequence"/>
</dbReference>
<evidence type="ECO:0000313" key="2">
    <source>
        <dbReference type="Proteomes" id="UP001434883"/>
    </source>
</evidence>